<comment type="subcellular location">
    <subcellularLocation>
        <location evidence="3">Cytoplasm</location>
        <location evidence="3">Myofibril</location>
        <location evidence="3">Sarcomere</location>
        <location evidence="3">A band</location>
    </subcellularLocation>
    <subcellularLocation>
        <location evidence="4">Cytoplasm</location>
        <location evidence="4">Myofibril</location>
        <location evidence="4">Sarcomere</location>
        <location evidence="4">I band</location>
    </subcellularLocation>
    <subcellularLocation>
        <location evidence="2">Nucleus</location>
    </subcellularLocation>
</comment>
<dbReference type="GO" id="GO:0005634">
    <property type="term" value="C:nucleus"/>
    <property type="evidence" value="ECO:0007669"/>
    <property type="project" value="UniProtKB-SubCell"/>
</dbReference>
<feature type="domain" description="Protein kinase" evidence="27">
    <location>
        <begin position="1568"/>
        <end position="1823"/>
    </location>
</feature>
<dbReference type="FunFam" id="2.60.40.10:FF:000031">
    <property type="entry name" value="Myosin-binding protein C, slow type"/>
    <property type="match status" value="1"/>
</dbReference>
<dbReference type="FunFam" id="2.60.40.10:FF:000011">
    <property type="entry name" value="Titin b"/>
    <property type="match status" value="1"/>
</dbReference>
<dbReference type="PROSITE" id="PS00107">
    <property type="entry name" value="PROTEIN_KINASE_ATP"/>
    <property type="match status" value="1"/>
</dbReference>
<dbReference type="InterPro" id="IPR017441">
    <property type="entry name" value="Protein_kinase_ATP_BS"/>
</dbReference>
<dbReference type="PROSITE" id="PS00108">
    <property type="entry name" value="PROTEIN_KINASE_ST"/>
    <property type="match status" value="1"/>
</dbReference>
<feature type="domain" description="Ig-like" evidence="28">
    <location>
        <begin position="1243"/>
        <end position="1317"/>
    </location>
</feature>
<keyword evidence="11" id="KW-0479">Metal-binding</keyword>
<dbReference type="GO" id="GO:0005516">
    <property type="term" value="F:calmodulin binding"/>
    <property type="evidence" value="ECO:0007669"/>
    <property type="project" value="UniProtKB-KW"/>
</dbReference>
<keyword evidence="8" id="KW-0723">Serine/threonine-protein kinase</keyword>
<feature type="domain" description="Fibronectin type-III" evidence="29">
    <location>
        <begin position="1040"/>
        <end position="1136"/>
    </location>
</feature>
<feature type="compositionally biased region" description="Polar residues" evidence="26">
    <location>
        <begin position="1220"/>
        <end position="1230"/>
    </location>
</feature>
<dbReference type="FunFam" id="2.60.40.10:FF:000460">
    <property type="entry name" value="Bent, isoform J"/>
    <property type="match status" value="1"/>
</dbReference>
<dbReference type="CDD" id="cd05748">
    <property type="entry name" value="Ig_Titin_like"/>
    <property type="match status" value="2"/>
</dbReference>
<dbReference type="InterPro" id="IPR003598">
    <property type="entry name" value="Ig_sub2"/>
</dbReference>
<feature type="domain" description="Fibronectin type-III" evidence="29">
    <location>
        <begin position="1420"/>
        <end position="1513"/>
    </location>
</feature>
<evidence type="ECO:0000256" key="22">
    <source>
        <dbReference type="ARBA" id="ARBA00023319"/>
    </source>
</evidence>
<feature type="domain" description="Ig-like" evidence="28">
    <location>
        <begin position="2422"/>
        <end position="2505"/>
    </location>
</feature>
<evidence type="ECO:0000256" key="23">
    <source>
        <dbReference type="ARBA" id="ARBA00047899"/>
    </source>
</evidence>
<dbReference type="FunFam" id="2.60.40.10:FF:000080">
    <property type="entry name" value="Myosin light chain kinase, smooth muscle"/>
    <property type="match status" value="1"/>
</dbReference>
<dbReference type="FunFam" id="3.30.200.20:FF:000249">
    <property type="entry name" value="twitchin isoform X2"/>
    <property type="match status" value="1"/>
</dbReference>
<evidence type="ECO:0000256" key="20">
    <source>
        <dbReference type="ARBA" id="ARBA00023157"/>
    </source>
</evidence>
<accession>A0A922HTQ0</accession>
<comment type="cofactor">
    <cofactor evidence="1">
        <name>Mg(2+)</name>
        <dbReference type="ChEBI" id="CHEBI:18420"/>
    </cofactor>
</comment>
<dbReference type="PANTHER" id="PTHR14340">
    <property type="entry name" value="MICROFIBRIL-ASSOCIATED GLYCOPROTEIN 3"/>
    <property type="match status" value="1"/>
</dbReference>
<evidence type="ECO:0000256" key="5">
    <source>
        <dbReference type="ARBA" id="ARBA00006692"/>
    </source>
</evidence>
<dbReference type="SMART" id="SM00409">
    <property type="entry name" value="IG"/>
    <property type="match status" value="11"/>
</dbReference>
<feature type="compositionally biased region" description="Polar residues" evidence="26">
    <location>
        <begin position="2191"/>
        <end position="2202"/>
    </location>
</feature>
<dbReference type="GO" id="GO:0005524">
    <property type="term" value="F:ATP binding"/>
    <property type="evidence" value="ECO:0007669"/>
    <property type="project" value="UniProtKB-UniRule"/>
</dbReference>
<feature type="domain" description="Fibronectin type-III" evidence="29">
    <location>
        <begin position="249"/>
        <end position="343"/>
    </location>
</feature>
<keyword evidence="21" id="KW-0539">Nucleus</keyword>
<comment type="similarity">
    <text evidence="5">Belongs to the protein kinase superfamily. CAMK Ser/Thr protein kinase family.</text>
</comment>
<evidence type="ECO:0000256" key="25">
    <source>
        <dbReference type="PROSITE-ProRule" id="PRU10141"/>
    </source>
</evidence>
<evidence type="ECO:0000256" key="11">
    <source>
        <dbReference type="ARBA" id="ARBA00022723"/>
    </source>
</evidence>
<dbReference type="PROSITE" id="PS50011">
    <property type="entry name" value="PROTEIN_KINASE_DOM"/>
    <property type="match status" value="1"/>
</dbReference>
<feature type="domain" description="Ig-like" evidence="28">
    <location>
        <begin position="2313"/>
        <end position="2401"/>
    </location>
</feature>
<comment type="catalytic activity">
    <reaction evidence="24">
        <text>L-seryl-[protein] + ATP = O-phospho-L-seryl-[protein] + ADP + H(+)</text>
        <dbReference type="Rhea" id="RHEA:17989"/>
        <dbReference type="Rhea" id="RHEA-COMP:9863"/>
        <dbReference type="Rhea" id="RHEA-COMP:11604"/>
        <dbReference type="ChEBI" id="CHEBI:15378"/>
        <dbReference type="ChEBI" id="CHEBI:29999"/>
        <dbReference type="ChEBI" id="CHEBI:30616"/>
        <dbReference type="ChEBI" id="CHEBI:83421"/>
        <dbReference type="ChEBI" id="CHEBI:456216"/>
        <dbReference type="EC" id="2.7.11.1"/>
    </reaction>
</comment>
<keyword evidence="15" id="KW-0106">Calcium</keyword>
<evidence type="ECO:0000259" key="29">
    <source>
        <dbReference type="PROSITE" id="PS50853"/>
    </source>
</evidence>
<keyword evidence="13 25" id="KW-0547">Nucleotide-binding</keyword>
<dbReference type="Pfam" id="PF07679">
    <property type="entry name" value="I-set"/>
    <property type="match status" value="11"/>
</dbReference>
<keyword evidence="31" id="KW-1185">Reference proteome</keyword>
<evidence type="ECO:0000256" key="21">
    <source>
        <dbReference type="ARBA" id="ARBA00023242"/>
    </source>
</evidence>
<evidence type="ECO:0000256" key="4">
    <source>
        <dbReference type="ARBA" id="ARBA00004355"/>
    </source>
</evidence>
<dbReference type="SUPFAM" id="SSF48726">
    <property type="entry name" value="Immunoglobulin"/>
    <property type="match status" value="11"/>
</dbReference>
<dbReference type="GO" id="GO:0003779">
    <property type="term" value="F:actin binding"/>
    <property type="evidence" value="ECO:0007669"/>
    <property type="project" value="UniProtKB-ARBA"/>
</dbReference>
<dbReference type="SUPFAM" id="SSF49265">
    <property type="entry name" value="Fibronectin type III"/>
    <property type="match status" value="6"/>
</dbReference>
<feature type="domain" description="Fibronectin type-III" evidence="29">
    <location>
        <begin position="1"/>
        <end position="46"/>
    </location>
</feature>
<evidence type="ECO:0000313" key="30">
    <source>
        <dbReference type="EMBL" id="KAH9507046.1"/>
    </source>
</evidence>
<dbReference type="EMBL" id="ASGP02000005">
    <property type="protein sequence ID" value="KAH9507046.1"/>
    <property type="molecule type" value="Genomic_DNA"/>
</dbReference>
<feature type="compositionally biased region" description="Low complexity" evidence="26">
    <location>
        <begin position="2235"/>
        <end position="2249"/>
    </location>
</feature>
<evidence type="ECO:0000256" key="3">
    <source>
        <dbReference type="ARBA" id="ARBA00004161"/>
    </source>
</evidence>
<evidence type="ECO:0000259" key="27">
    <source>
        <dbReference type="PROSITE" id="PS50011"/>
    </source>
</evidence>
<feature type="domain" description="Fibronectin type-III" evidence="29">
    <location>
        <begin position="349"/>
        <end position="445"/>
    </location>
</feature>
<dbReference type="FunFam" id="2.60.40.10:FF:000107">
    <property type="entry name" value="Myosin, light chain kinase a"/>
    <property type="match status" value="1"/>
</dbReference>
<feature type="domain" description="Ig-like" evidence="28">
    <location>
        <begin position="1322"/>
        <end position="1415"/>
    </location>
</feature>
<keyword evidence="22" id="KW-0393">Immunoglobulin domain</keyword>
<proteinExistence type="inferred from homology"/>
<feature type="compositionally biased region" description="Low complexity" evidence="26">
    <location>
        <begin position="2256"/>
        <end position="2297"/>
    </location>
</feature>
<dbReference type="FunFam" id="2.60.40.10:FF:000127">
    <property type="entry name" value="titin isoform X1"/>
    <property type="match status" value="3"/>
</dbReference>
<comment type="catalytic activity">
    <reaction evidence="23">
        <text>L-threonyl-[protein] + ATP = O-phospho-L-threonyl-[protein] + ADP + H(+)</text>
        <dbReference type="Rhea" id="RHEA:46608"/>
        <dbReference type="Rhea" id="RHEA-COMP:11060"/>
        <dbReference type="Rhea" id="RHEA-COMP:11605"/>
        <dbReference type="ChEBI" id="CHEBI:15378"/>
        <dbReference type="ChEBI" id="CHEBI:30013"/>
        <dbReference type="ChEBI" id="CHEBI:30616"/>
        <dbReference type="ChEBI" id="CHEBI:61977"/>
        <dbReference type="ChEBI" id="CHEBI:456216"/>
        <dbReference type="EC" id="2.7.11.1"/>
    </reaction>
</comment>
<dbReference type="FunFam" id="2.60.40.10:FF:000160">
    <property type="entry name" value="Titin a"/>
    <property type="match status" value="1"/>
</dbReference>
<evidence type="ECO:0000256" key="19">
    <source>
        <dbReference type="ARBA" id="ARBA00023054"/>
    </source>
</evidence>
<dbReference type="GO" id="GO:0031672">
    <property type="term" value="C:A band"/>
    <property type="evidence" value="ECO:0007669"/>
    <property type="project" value="UniProtKB-SubCell"/>
</dbReference>
<feature type="domain" description="Fibronectin type-III" evidence="29">
    <location>
        <begin position="1142"/>
        <end position="1237"/>
    </location>
</feature>
<evidence type="ECO:0000256" key="10">
    <source>
        <dbReference type="ARBA" id="ARBA00022679"/>
    </source>
</evidence>
<evidence type="ECO:0000256" key="24">
    <source>
        <dbReference type="ARBA" id="ARBA00048679"/>
    </source>
</evidence>
<evidence type="ECO:0000256" key="13">
    <source>
        <dbReference type="ARBA" id="ARBA00022741"/>
    </source>
</evidence>
<feature type="domain" description="Fibronectin type-III" evidence="29">
    <location>
        <begin position="547"/>
        <end position="648"/>
    </location>
</feature>
<comment type="caution">
    <text evidence="30">The sequence shown here is derived from an EMBL/GenBank/DDBJ whole genome shotgun (WGS) entry which is preliminary data.</text>
</comment>
<dbReference type="GO" id="GO:0031674">
    <property type="term" value="C:I band"/>
    <property type="evidence" value="ECO:0007669"/>
    <property type="project" value="UniProtKB-SubCell"/>
</dbReference>
<dbReference type="SMART" id="SM00060">
    <property type="entry name" value="FN3"/>
    <property type="match status" value="9"/>
</dbReference>
<evidence type="ECO:0000256" key="8">
    <source>
        <dbReference type="ARBA" id="ARBA00022527"/>
    </source>
</evidence>
<keyword evidence="17" id="KW-0460">Magnesium</keyword>
<evidence type="ECO:0000256" key="9">
    <source>
        <dbReference type="ARBA" id="ARBA00022553"/>
    </source>
</evidence>
<dbReference type="PRINTS" id="PR00014">
    <property type="entry name" value="FNTYPEIII"/>
</dbReference>
<evidence type="ECO:0000256" key="14">
    <source>
        <dbReference type="ARBA" id="ARBA00022777"/>
    </source>
</evidence>
<sequence length="2612" mass="292849">MNPTPGTEFTVNNLTEGRSYEFRVIAVNEGGKGKPSKPSAMMTAKERKYPPEAPDMPRVDKITKDSVTLTWRKPFNDGGSKITGYIVQKRPKNGKDWENATKYPCPDTRFTVPNLTEGDEYEFRIIAVNDQGESPPSKPCPMVRVEEQPNKPCIDVGAVKDITVKAGQDFTIDVPFTGFPRPTATWSSNDIEILDTDSRFTFGLTDTNATLACKNAKREYTGKYTIMLKNPSGFDTCTCNVKVLDRPKPPTNFFCEEVDGESLTLKWSPPKDDGGSEVTNYVLEKREAGTSTWTKVSSFVHGTAFRVKNLTIGRAYDFRVAAENQYGLSDFTVTDEPITARYAFSTPSAPGAPRAVDTTPDSITLTWTRPRNDGGSPITGYVLEKRKVGDTQWAKATGAINQVNETTFKVHGLKANEEYEFRVAAVNLAGRGDYSEASERITARYPPSPPRINADFRLKDIVVRAGETFQLTVPIIGSPTPTAEWFMNEKLIQPDDRMYSEVNAEFTVLLNKKAKREDTGRYTIKLTNSEGSDSASCRVLVVDVPGPPQGPLEMSDVTPESLSIRWSPPLDDGGSPITNYILERQDQAGSKQWIRCSAFIRNCHFEVMGLEANHLYHFRVRAENQYGAGEAIQTDKPVKACFPFTVPDPPGKPNVMDTDRNKVRLSWERPLKDGGSKIQGYTVEYMDPIDGRWMTANIELIKGTTYTVTGLINDREYEFRVKAKNAAGYSKPSPSSGLISMKGKIGVPSAPRDLRVVKVGRNYVDLKWEPPRSEGGSRITGYLVERKEVGGSHWYKVNEYGALDCQYTVLNLPEHSEYEFRVSAINAAGTSEPVYTTAPVKIQEFAEGAKPEFVRKLINKSTNLHTEVTFECEATGKPLPTARWFKNGREIVGGRYKTYQTDEGVFKLVIMDVQEGDEGEYTCEAMNAFGSVRTMAPLKLAEAPEILRCPNEISLVESDNGKIKLFFSGTVPVDVVLTKGGQTLAEDDGHLKYVVFDDYAIIYVRDVKKSDEGQYTIQVKNDSGSASASFRVLVTGLPDPPTGPLEVGEINRNSVTISWRPPKNDGGKKVTHYIVERKEATLNTWITASSCVKETHFTLQGLNEGGEYLFRVFAVNENGQSRQALEGDSPVVPKLPFNRPSPPGVPEVTSVGGDFVNLSWTKPESDGGSRIQGYVVERRETGSTHWQRCNVALCHATQINIANLIEDREYEFRVSAVNEAGQSEPSSNTRPVRVKDPDQAVPPEFVEPLRTVMAIENRSAEFRCTVTGVPKPTITWYKGVRELFDGGKFTMLRDDADEYCCKASNKAGTRTSRAELIIKTAPKLHVPPRFREAACFERGENVQIKIPFTGYPKPKIRWTKDGEEIEKGDHFDLIVQDRHAILVIRNTSKEDNGPYTITAENELGIDTAVINVMISDRPDPPRFPIIENVGDDCVTLTWKAPLWNGGSQITNYVIEKREAGMTSWVKAATTRFQVHQITNLSSGKEYEFRVFAENVYGRSEPSETTQKVAVKGEKKRQKRTPWELDAQGNKIHGRGDRQSNYDQFVSDYDSTMAFPVEIKTNESVYDYYEILEEIGVGAFGVVHRCREKKTGRIFAAKFIPVSHPLEKSIIRKEIDIMNQLHHVKLIRLNDAFEEDDEMVLIYEFMSGGELFERITDDNYTMTEAEAANYMRQIIEGIKHMHEKNIIHLDIKPENIMCQKRNSNLVKIIDFGLATKLDPHEMVKISTGTAEFAAPEIVDREAVGTYTDMWACGVLTYVLLSGLTPFAGDNDIETLKNIKACHWEFDPDAFKNISEEGKDFIRHLLTKEKEKRMTAHECLEHPWLKQLEIPHTDAISGRKYQDIRDRTRAKYPSWDRALVPLGHIANYSSLRKLQDEKYKLHDLFLDRREMLPRFVLKPQSTIAYEGQSAKFFCRVIAAAPPTLSWYREGMELRQSVKFMKRYAESDYTFVINRCKLEDRGEYIIRAENHYGSREEPVFLNVLPLPKEEYKLPTESEPRRRRQEAPKMWLDEPCDSGPHFTFFLRTRIIQMGIGVRLLCCLTGKPWPQIKWLKDGRELHKSEYTMKSADGVVTLDIVSCRMEDAGKYTCIASNSLGTAETSCAVVVEPKRIISPSPCLSPRAGTPIPGLTSSIMSPLEAYYKEGGASTTIRNSMREARASSMYTSRRKDSLTSTVTDYSGGSSSTTYRNTTYQHQSSYTGTSSTLRDRHVSTRTSSYDKHDSLSRLRSQSPSYQYHSTISSSRVRSPIRSSYLSGRQSPSLPTSYMPPSSTSYRSSTPATSRLPSSSSTGTRFTSGTSSRPRKSVSKIDNVFSEPSFVTKLSDRSIGDGEQLKLQLQVKGEPEPKIEWFKDGRRIQSSDVVDLKYRSGTATLIIEEAFPEDEGRYECVATNSEGKSTTKCFITIKPMDKAKTAKPVSATAKKAPRIVSHIQSITVNDGQSASLRCTIKSESPFDVIWLHNSKEVKKSNDFNYRQVGDDFILEIAECLPEDSGIYTCEAFNDAGETFSTGTILVKVSGDNNQGCGIIEFPRSITGTINSKASFTIETDSDVDKVEWLHDSRPIDSDLQTQSTSNRQFKLTVSSIREKDVGQYTVRLTNKKGATTTLAFALVIIKE</sequence>
<evidence type="ECO:0000256" key="12">
    <source>
        <dbReference type="ARBA" id="ARBA00022737"/>
    </source>
</evidence>
<dbReference type="GO" id="GO:0030154">
    <property type="term" value="P:cell differentiation"/>
    <property type="evidence" value="ECO:0007669"/>
    <property type="project" value="UniProtKB-ARBA"/>
</dbReference>
<keyword evidence="10" id="KW-0808">Transferase</keyword>
<evidence type="ECO:0000256" key="15">
    <source>
        <dbReference type="ARBA" id="ARBA00022837"/>
    </source>
</evidence>
<feature type="domain" description="Ig-like" evidence="28">
    <location>
        <begin position="450"/>
        <end position="540"/>
    </location>
</feature>
<dbReference type="CDD" id="cd00063">
    <property type="entry name" value="FN3"/>
    <property type="match status" value="10"/>
</dbReference>
<gene>
    <name evidence="30" type="primary">unc-22_1</name>
    <name evidence="30" type="ORF">DERF_011750</name>
</gene>
<dbReference type="PANTHER" id="PTHR14340:SF9">
    <property type="entry name" value="FIBRONECTIN TYPE-III DOMAIN-CONTAINING PROTEIN"/>
    <property type="match status" value="1"/>
</dbReference>
<evidence type="ECO:0000313" key="31">
    <source>
        <dbReference type="Proteomes" id="UP000790347"/>
    </source>
</evidence>
<dbReference type="GO" id="GO:0046872">
    <property type="term" value="F:metal ion binding"/>
    <property type="evidence" value="ECO:0007669"/>
    <property type="project" value="UniProtKB-KW"/>
</dbReference>
<feature type="domain" description="Fibronectin type-III" evidence="29">
    <location>
        <begin position="649"/>
        <end position="744"/>
    </location>
</feature>
<feature type="domain" description="Ig-like" evidence="28">
    <location>
        <begin position="2016"/>
        <end position="2103"/>
    </location>
</feature>
<protein>
    <recommendedName>
        <fullName evidence="6">non-specific serine/threonine protein kinase</fullName>
        <ecNumber evidence="6">2.7.11.1</ecNumber>
    </recommendedName>
</protein>
<evidence type="ECO:0000256" key="16">
    <source>
        <dbReference type="ARBA" id="ARBA00022840"/>
    </source>
</evidence>
<reference evidence="30" key="2">
    <citation type="journal article" date="2022" name="Res Sq">
        <title>Comparative Genomics Reveals Insights into the Divergent Evolution of Astigmatic Mites and Household Pest Adaptations.</title>
        <authorList>
            <person name="Xiong Q."/>
            <person name="Wan A.T.-Y."/>
            <person name="Liu X.-Y."/>
            <person name="Fung C.S.-H."/>
            <person name="Xiao X."/>
            <person name="Malainual N."/>
            <person name="Hou J."/>
            <person name="Wang L."/>
            <person name="Wang M."/>
            <person name="Yang K."/>
            <person name="Cui Y."/>
            <person name="Leung E."/>
            <person name="Nong W."/>
            <person name="Shin S.-K."/>
            <person name="Au S."/>
            <person name="Jeong K.Y."/>
            <person name="Chew F.T."/>
            <person name="Hui J."/>
            <person name="Leung T.F."/>
            <person name="Tungtrongchitr A."/>
            <person name="Zhong N."/>
            <person name="Liu Z."/>
            <person name="Tsui S."/>
        </authorList>
    </citation>
    <scope>NUCLEOTIDE SEQUENCE</scope>
    <source>
        <strain evidence="30">Derf</strain>
        <tissue evidence="30">Whole organism</tissue>
    </source>
</reference>
<dbReference type="FunFam" id="1.10.510.10:FF:000321">
    <property type="entry name" value="Bent, isoform C"/>
    <property type="match status" value="1"/>
</dbReference>
<dbReference type="SMART" id="SM00220">
    <property type="entry name" value="S_TKc"/>
    <property type="match status" value="1"/>
</dbReference>
<feature type="domain" description="Fibronectin type-III" evidence="29">
    <location>
        <begin position="750"/>
        <end position="845"/>
    </location>
</feature>
<feature type="compositionally biased region" description="Low complexity" evidence="26">
    <location>
        <begin position="2170"/>
        <end position="2190"/>
    </location>
</feature>
<dbReference type="InterPro" id="IPR003599">
    <property type="entry name" value="Ig_sub"/>
</dbReference>
<evidence type="ECO:0000256" key="2">
    <source>
        <dbReference type="ARBA" id="ARBA00004123"/>
    </source>
</evidence>
<dbReference type="Gene3D" id="2.60.40.10">
    <property type="entry name" value="Immunoglobulins"/>
    <property type="match status" value="21"/>
</dbReference>
<dbReference type="PROSITE" id="PS50835">
    <property type="entry name" value="IG_LIKE"/>
    <property type="match status" value="8"/>
</dbReference>
<dbReference type="FunFam" id="2.60.40.10:FF:000831">
    <property type="entry name" value="Uncharacterized protein, isoform F"/>
    <property type="match status" value="1"/>
</dbReference>
<feature type="compositionally biased region" description="Polar residues" evidence="26">
    <location>
        <begin position="2223"/>
        <end position="2234"/>
    </location>
</feature>
<feature type="region of interest" description="Disordered" evidence="26">
    <location>
        <begin position="2149"/>
        <end position="2305"/>
    </location>
</feature>
<keyword evidence="19" id="KW-0175">Coiled coil</keyword>
<feature type="region of interest" description="Disordered" evidence="26">
    <location>
        <begin position="1219"/>
        <end position="1240"/>
    </location>
</feature>
<evidence type="ECO:0000256" key="1">
    <source>
        <dbReference type="ARBA" id="ARBA00001946"/>
    </source>
</evidence>
<reference evidence="30" key="1">
    <citation type="submission" date="2013-05" db="EMBL/GenBank/DDBJ databases">
        <authorList>
            <person name="Yim A.K.Y."/>
            <person name="Chan T.F."/>
            <person name="Ji K.M."/>
            <person name="Liu X.Y."/>
            <person name="Zhou J.W."/>
            <person name="Li R.Q."/>
            <person name="Yang K.Y."/>
            <person name="Li J."/>
            <person name="Li M."/>
            <person name="Law P.T.W."/>
            <person name="Wu Y.L."/>
            <person name="Cai Z.L."/>
            <person name="Qin H."/>
            <person name="Bao Y."/>
            <person name="Leung R.K.K."/>
            <person name="Ng P.K.S."/>
            <person name="Zou J."/>
            <person name="Zhong X.J."/>
            <person name="Ran P.X."/>
            <person name="Zhong N.S."/>
            <person name="Liu Z.G."/>
            <person name="Tsui S.K.W."/>
        </authorList>
    </citation>
    <scope>NUCLEOTIDE SEQUENCE</scope>
    <source>
        <strain evidence="30">Derf</strain>
        <tissue evidence="30">Whole organism</tissue>
    </source>
</reference>
<dbReference type="InterPro" id="IPR013098">
    <property type="entry name" value="Ig_I-set"/>
</dbReference>
<dbReference type="InterPro" id="IPR003961">
    <property type="entry name" value="FN3_dom"/>
</dbReference>
<dbReference type="InterPro" id="IPR036116">
    <property type="entry name" value="FN3_sf"/>
</dbReference>
<dbReference type="InterPro" id="IPR036179">
    <property type="entry name" value="Ig-like_dom_sf"/>
</dbReference>
<dbReference type="InterPro" id="IPR013783">
    <property type="entry name" value="Ig-like_fold"/>
</dbReference>
<dbReference type="FunFam" id="2.60.40.10:FF:000034">
    <property type="entry name" value="Titin isoform A"/>
    <property type="match status" value="1"/>
</dbReference>
<dbReference type="InterPro" id="IPR007110">
    <property type="entry name" value="Ig-like_dom"/>
</dbReference>
<evidence type="ECO:0000256" key="18">
    <source>
        <dbReference type="ARBA" id="ARBA00022860"/>
    </source>
</evidence>
<keyword evidence="9" id="KW-0597">Phosphoprotein</keyword>
<evidence type="ECO:0000259" key="28">
    <source>
        <dbReference type="PROSITE" id="PS50835"/>
    </source>
</evidence>
<dbReference type="EC" id="2.7.11.1" evidence="6"/>
<dbReference type="Gene3D" id="3.30.200.20">
    <property type="entry name" value="Phosphorylase Kinase, domain 1"/>
    <property type="match status" value="1"/>
</dbReference>
<dbReference type="Proteomes" id="UP000790347">
    <property type="component" value="Unassembled WGS sequence"/>
</dbReference>
<evidence type="ECO:0000256" key="7">
    <source>
        <dbReference type="ARBA" id="ARBA00022490"/>
    </source>
</evidence>
<feature type="region of interest" description="Disordered" evidence="26">
    <location>
        <begin position="30"/>
        <end position="59"/>
    </location>
</feature>
<keyword evidence="7" id="KW-0963">Cytoplasm</keyword>
<dbReference type="PROSITE" id="PS50853">
    <property type="entry name" value="FN3"/>
    <property type="match status" value="10"/>
</dbReference>
<dbReference type="Pfam" id="PF00041">
    <property type="entry name" value="fn3"/>
    <property type="match status" value="10"/>
</dbReference>
<feature type="binding site" evidence="25">
    <location>
        <position position="1597"/>
    </location>
    <ligand>
        <name>ATP</name>
        <dbReference type="ChEBI" id="CHEBI:30616"/>
    </ligand>
</feature>
<dbReference type="InterPro" id="IPR008271">
    <property type="entry name" value="Ser/Thr_kinase_AS"/>
</dbReference>
<keyword evidence="20" id="KW-1015">Disulfide bond</keyword>
<dbReference type="CDD" id="cd00096">
    <property type="entry name" value="Ig"/>
    <property type="match status" value="1"/>
</dbReference>
<dbReference type="Gene3D" id="1.10.510.10">
    <property type="entry name" value="Transferase(Phosphotransferase) domain 1"/>
    <property type="match status" value="1"/>
</dbReference>
<evidence type="ECO:0000256" key="6">
    <source>
        <dbReference type="ARBA" id="ARBA00012513"/>
    </source>
</evidence>
<name>A0A922HTQ0_DERFA</name>
<dbReference type="Pfam" id="PF00069">
    <property type="entry name" value="Pkinase"/>
    <property type="match status" value="1"/>
</dbReference>
<dbReference type="FunFam" id="2.60.40.10:FF:000003">
    <property type="entry name" value="Titin isoform E"/>
    <property type="match status" value="3"/>
</dbReference>
<dbReference type="GO" id="GO:0009653">
    <property type="term" value="P:anatomical structure morphogenesis"/>
    <property type="evidence" value="ECO:0007669"/>
    <property type="project" value="UniProtKB-ARBA"/>
</dbReference>
<dbReference type="InterPro" id="IPR011009">
    <property type="entry name" value="Kinase-like_dom_sf"/>
</dbReference>
<dbReference type="GO" id="GO:0004674">
    <property type="term" value="F:protein serine/threonine kinase activity"/>
    <property type="evidence" value="ECO:0007669"/>
    <property type="project" value="UniProtKB-KW"/>
</dbReference>
<evidence type="ECO:0000256" key="17">
    <source>
        <dbReference type="ARBA" id="ARBA00022842"/>
    </source>
</evidence>
<feature type="compositionally biased region" description="Basic and acidic residues" evidence="26">
    <location>
        <begin position="2203"/>
        <end position="2222"/>
    </location>
</feature>
<dbReference type="SMART" id="SM00408">
    <property type="entry name" value="IGc2"/>
    <property type="match status" value="8"/>
</dbReference>
<feature type="domain" description="Ig-like" evidence="28">
    <location>
        <begin position="1891"/>
        <end position="1979"/>
    </location>
</feature>
<keyword evidence="16 25" id="KW-0067">ATP-binding</keyword>
<feature type="compositionally biased region" description="Basic and acidic residues" evidence="26">
    <location>
        <begin position="44"/>
        <end position="59"/>
    </location>
</feature>
<organism evidence="30 31">
    <name type="scientific">Dermatophagoides farinae</name>
    <name type="common">American house dust mite</name>
    <dbReference type="NCBI Taxonomy" id="6954"/>
    <lineage>
        <taxon>Eukaryota</taxon>
        <taxon>Metazoa</taxon>
        <taxon>Ecdysozoa</taxon>
        <taxon>Arthropoda</taxon>
        <taxon>Chelicerata</taxon>
        <taxon>Arachnida</taxon>
        <taxon>Acari</taxon>
        <taxon>Acariformes</taxon>
        <taxon>Sarcoptiformes</taxon>
        <taxon>Astigmata</taxon>
        <taxon>Psoroptidia</taxon>
        <taxon>Analgoidea</taxon>
        <taxon>Pyroglyphidae</taxon>
        <taxon>Dermatophagoidinae</taxon>
        <taxon>Dermatophagoides</taxon>
    </lineage>
</organism>
<dbReference type="FunFam" id="2.60.40.10:FF:000051">
    <property type="entry name" value="Uncharacterized protein, isoform J"/>
    <property type="match status" value="1"/>
</dbReference>
<keyword evidence="18" id="KW-0112">Calmodulin-binding</keyword>
<keyword evidence="12" id="KW-0677">Repeat</keyword>
<feature type="domain" description="Ig-like" evidence="28">
    <location>
        <begin position="851"/>
        <end position="939"/>
    </location>
</feature>
<dbReference type="InterPro" id="IPR000719">
    <property type="entry name" value="Prot_kinase_dom"/>
</dbReference>
<keyword evidence="14" id="KW-0418">Kinase</keyword>
<dbReference type="FunFam" id="2.60.40.10:FF:000345">
    <property type="entry name" value="Muscle M-line assembly protein unc-89"/>
    <property type="match status" value="2"/>
</dbReference>
<evidence type="ECO:0000256" key="26">
    <source>
        <dbReference type="SAM" id="MobiDB-lite"/>
    </source>
</evidence>
<dbReference type="SUPFAM" id="SSF56112">
    <property type="entry name" value="Protein kinase-like (PK-like)"/>
    <property type="match status" value="1"/>
</dbReference>
<feature type="domain" description="Fibronectin type-III" evidence="29">
    <location>
        <begin position="53"/>
        <end position="148"/>
    </location>
</feature>